<dbReference type="GO" id="GO:0004347">
    <property type="term" value="F:glucose-6-phosphate isomerase activity"/>
    <property type="evidence" value="ECO:0007669"/>
    <property type="project" value="UniProtKB-UniRule"/>
</dbReference>
<comment type="similarity">
    <text evidence="2 7 8">Belongs to the GPI family.</text>
</comment>
<dbReference type="EC" id="5.3.1.9" evidence="7"/>
<dbReference type="EMBL" id="ANHY01000003">
    <property type="protein sequence ID" value="EKV32321.1"/>
    <property type="molecule type" value="Genomic_DNA"/>
</dbReference>
<evidence type="ECO:0000313" key="10">
    <source>
        <dbReference type="Proteomes" id="UP000009881"/>
    </source>
</evidence>
<comment type="catalytic activity">
    <reaction evidence="6 7 8">
        <text>alpha-D-glucose 6-phosphate = beta-D-fructose 6-phosphate</text>
        <dbReference type="Rhea" id="RHEA:11816"/>
        <dbReference type="ChEBI" id="CHEBI:57634"/>
        <dbReference type="ChEBI" id="CHEBI:58225"/>
        <dbReference type="EC" id="5.3.1.9"/>
    </reaction>
</comment>
<dbReference type="eggNOG" id="COG0166">
    <property type="taxonomic scope" value="Bacteria"/>
</dbReference>
<dbReference type="HAMAP" id="MF_00473">
    <property type="entry name" value="G6P_isomerase"/>
    <property type="match status" value="1"/>
</dbReference>
<keyword evidence="4 7" id="KW-0324">Glycolysis</keyword>
<dbReference type="CDD" id="cd05015">
    <property type="entry name" value="SIS_PGI_1"/>
    <property type="match status" value="1"/>
</dbReference>
<dbReference type="PROSITE" id="PS51463">
    <property type="entry name" value="P_GLUCOSE_ISOMERASE_3"/>
    <property type="match status" value="1"/>
</dbReference>
<dbReference type="InterPro" id="IPR018189">
    <property type="entry name" value="Phosphoglucose_isomerase_CS"/>
</dbReference>
<dbReference type="GO" id="GO:0006094">
    <property type="term" value="P:gluconeogenesis"/>
    <property type="evidence" value="ECO:0007669"/>
    <property type="project" value="UniProtKB-UniRule"/>
</dbReference>
<feature type="active site" evidence="7">
    <location>
        <position position="511"/>
    </location>
</feature>
<dbReference type="InterPro" id="IPR046348">
    <property type="entry name" value="SIS_dom_sf"/>
</dbReference>
<comment type="function">
    <text evidence="7">Catalyzes the reversible isomerization of glucose-6-phosphate to fructose-6-phosphate.</text>
</comment>
<evidence type="ECO:0000256" key="4">
    <source>
        <dbReference type="ARBA" id="ARBA00023152"/>
    </source>
</evidence>
<evidence type="ECO:0000313" key="9">
    <source>
        <dbReference type="EMBL" id="EKV32321.1"/>
    </source>
</evidence>
<dbReference type="AlphaFoldDB" id="K9HVQ6"/>
<dbReference type="CDD" id="cd05016">
    <property type="entry name" value="SIS_PGI_2"/>
    <property type="match status" value="1"/>
</dbReference>
<keyword evidence="3 7" id="KW-0312">Gluconeogenesis</keyword>
<name>K9HVQ6_9PROT</name>
<dbReference type="GO" id="GO:0005829">
    <property type="term" value="C:cytosol"/>
    <property type="evidence" value="ECO:0007669"/>
    <property type="project" value="TreeGrafter"/>
</dbReference>
<comment type="pathway">
    <text evidence="1 7 8">Carbohydrate degradation; glycolysis; D-glyceraldehyde 3-phosphate and glycerone phosphate from D-glucose: step 2/4.</text>
</comment>
<dbReference type="InterPro" id="IPR035476">
    <property type="entry name" value="SIS_PGI_1"/>
</dbReference>
<keyword evidence="7" id="KW-0963">Cytoplasm</keyword>
<dbReference type="UniPathway" id="UPA00138"/>
<dbReference type="FunFam" id="1.10.1390.10:FF:000001">
    <property type="entry name" value="Glucose-6-phosphate isomerase"/>
    <property type="match status" value="1"/>
</dbReference>
<feature type="active site" description="Proton donor" evidence="7">
    <location>
        <position position="352"/>
    </location>
</feature>
<reference evidence="9 10" key="1">
    <citation type="journal article" date="2013" name="Genome Announc.">
        <title>Draft Genome Sequence of an Alphaproteobacterium, Caenispirillum salinarum AK4(T), Isolated from a Solar Saltern.</title>
        <authorList>
            <person name="Khatri I."/>
            <person name="Singh A."/>
            <person name="Korpole S."/>
            <person name="Pinnaka A.K."/>
            <person name="Subramanian S."/>
        </authorList>
    </citation>
    <scope>NUCLEOTIDE SEQUENCE [LARGE SCALE GENOMIC DNA]</scope>
    <source>
        <strain evidence="9 10">AK4</strain>
    </source>
</reference>
<dbReference type="Gene3D" id="1.10.1390.10">
    <property type="match status" value="1"/>
</dbReference>
<dbReference type="Proteomes" id="UP000009881">
    <property type="component" value="Unassembled WGS sequence"/>
</dbReference>
<sequence>MARLTESPAYQALADHHGRIADLHLRDLFADDPGRFDALSRRLDGMLVDFSKNRVTAETLSLLIDLARDRGLEARRDAMFAGEAINTTEGRAVLHTALRNRSGRPVMVDGEDVMPKVHGVLDCMRDFTARVRSGDWTGATGKRITDVVNIGIGGSDLGPRMVVEALRPWAQDGPRVRFVSNVDGSDIAEVLKACDPHSTLFLVASKTFTTQETLTNAHTARDWIVQALGEDAVASHFAALSTNSKAVATFGIDTDVMFEFWDWVGGRYSLWSAIGLPIALAVGFDRFEALLEGAHAMDEHFRTAPLDQNIPVLMGMIGLWYVDFFGADSYAVLPYDQYMHRFPAHLQQLDMESNGKRVALDGTAMDVQTGPVLFGEPGTNGQHSFYQLIHQGTHLIPCDFIAPARTQNPLGEHHPILLSNFFAQTEALMRGKTEAEVRRELADKGMGEDEIAAALPHRVFPGNRPSTSILVEEVNPRALGMLVALYEHKVFVQGTIWGVNSFDQWGVELGKQLAKGILPELMAGDPVDSHDASTNGLINAWLDMR</sequence>
<accession>K9HVQ6</accession>
<evidence type="ECO:0000256" key="5">
    <source>
        <dbReference type="ARBA" id="ARBA00023235"/>
    </source>
</evidence>
<comment type="caution">
    <text evidence="9">The sequence shown here is derived from an EMBL/GenBank/DDBJ whole genome shotgun (WGS) entry which is preliminary data.</text>
</comment>
<dbReference type="PATRIC" id="fig|1238182.3.peg.359"/>
<evidence type="ECO:0000256" key="3">
    <source>
        <dbReference type="ARBA" id="ARBA00022432"/>
    </source>
</evidence>
<dbReference type="GO" id="GO:0097367">
    <property type="term" value="F:carbohydrate derivative binding"/>
    <property type="evidence" value="ECO:0007669"/>
    <property type="project" value="InterPro"/>
</dbReference>
<dbReference type="GO" id="GO:0006096">
    <property type="term" value="P:glycolytic process"/>
    <property type="evidence" value="ECO:0007669"/>
    <property type="project" value="UniProtKB-UniRule"/>
</dbReference>
<dbReference type="PROSITE" id="PS00765">
    <property type="entry name" value="P_GLUCOSE_ISOMERASE_1"/>
    <property type="match status" value="1"/>
</dbReference>
<dbReference type="PROSITE" id="PS00174">
    <property type="entry name" value="P_GLUCOSE_ISOMERASE_2"/>
    <property type="match status" value="1"/>
</dbReference>
<organism evidence="9 10">
    <name type="scientific">Caenispirillum salinarum AK4</name>
    <dbReference type="NCBI Taxonomy" id="1238182"/>
    <lineage>
        <taxon>Bacteria</taxon>
        <taxon>Pseudomonadati</taxon>
        <taxon>Pseudomonadota</taxon>
        <taxon>Alphaproteobacteria</taxon>
        <taxon>Rhodospirillales</taxon>
        <taxon>Novispirillaceae</taxon>
        <taxon>Caenispirillum</taxon>
    </lineage>
</organism>
<evidence type="ECO:0000256" key="1">
    <source>
        <dbReference type="ARBA" id="ARBA00004926"/>
    </source>
</evidence>
<dbReference type="Pfam" id="PF00342">
    <property type="entry name" value="PGI"/>
    <property type="match status" value="1"/>
</dbReference>
<dbReference type="Gene3D" id="3.40.50.10490">
    <property type="entry name" value="Glucose-6-phosphate isomerase like protein, domain 1"/>
    <property type="match status" value="2"/>
</dbReference>
<protein>
    <recommendedName>
        <fullName evidence="7">Glucose-6-phosphate isomerase</fullName>
        <shortName evidence="7">GPI</shortName>
        <ecNumber evidence="7">5.3.1.9</ecNumber>
    </recommendedName>
    <alternativeName>
        <fullName evidence="7">Phosphoglucose isomerase</fullName>
        <shortName evidence="7">PGI</shortName>
    </alternativeName>
    <alternativeName>
        <fullName evidence="7">Phosphohexose isomerase</fullName>
        <shortName evidence="7">PHI</shortName>
    </alternativeName>
</protein>
<dbReference type="GO" id="GO:0051156">
    <property type="term" value="P:glucose 6-phosphate metabolic process"/>
    <property type="evidence" value="ECO:0007669"/>
    <property type="project" value="TreeGrafter"/>
</dbReference>
<dbReference type="PANTHER" id="PTHR11469">
    <property type="entry name" value="GLUCOSE-6-PHOSPHATE ISOMERASE"/>
    <property type="match status" value="1"/>
</dbReference>
<dbReference type="FunFam" id="3.40.50.10490:FF:000004">
    <property type="entry name" value="Glucose-6-phosphate isomerase"/>
    <property type="match status" value="1"/>
</dbReference>
<evidence type="ECO:0000256" key="6">
    <source>
        <dbReference type="ARBA" id="ARBA00029321"/>
    </source>
</evidence>
<comment type="pathway">
    <text evidence="7">Carbohydrate biosynthesis; gluconeogenesis.</text>
</comment>
<feature type="active site" evidence="7">
    <location>
        <position position="383"/>
    </location>
</feature>
<keyword evidence="10" id="KW-1185">Reference proteome</keyword>
<comment type="subcellular location">
    <subcellularLocation>
        <location evidence="7">Cytoplasm</location>
    </subcellularLocation>
</comment>
<dbReference type="InterPro" id="IPR001672">
    <property type="entry name" value="G6P_Isomerase"/>
</dbReference>
<dbReference type="RefSeq" id="WP_009538809.1">
    <property type="nucleotide sequence ID" value="NZ_ANHY01000003.1"/>
</dbReference>
<dbReference type="InterPro" id="IPR035482">
    <property type="entry name" value="SIS_PGI_2"/>
</dbReference>
<evidence type="ECO:0000256" key="8">
    <source>
        <dbReference type="RuleBase" id="RU000612"/>
    </source>
</evidence>
<dbReference type="STRING" id="1238182.C882_2399"/>
<dbReference type="UniPathway" id="UPA00109">
    <property type="reaction ID" value="UER00181"/>
</dbReference>
<gene>
    <name evidence="7" type="primary">pgi</name>
    <name evidence="9" type="ORF">C882_2399</name>
</gene>
<dbReference type="GO" id="GO:0048029">
    <property type="term" value="F:monosaccharide binding"/>
    <property type="evidence" value="ECO:0007669"/>
    <property type="project" value="TreeGrafter"/>
</dbReference>
<proteinExistence type="inferred from homology"/>
<dbReference type="OrthoDB" id="140919at2"/>
<evidence type="ECO:0000256" key="7">
    <source>
        <dbReference type="HAMAP-Rule" id="MF_00473"/>
    </source>
</evidence>
<keyword evidence="5 7" id="KW-0413">Isomerase</keyword>
<evidence type="ECO:0000256" key="2">
    <source>
        <dbReference type="ARBA" id="ARBA00006604"/>
    </source>
</evidence>
<dbReference type="PRINTS" id="PR00662">
    <property type="entry name" value="G6PISOMERASE"/>
</dbReference>
<dbReference type="PANTHER" id="PTHR11469:SF1">
    <property type="entry name" value="GLUCOSE-6-PHOSPHATE ISOMERASE"/>
    <property type="match status" value="1"/>
</dbReference>
<dbReference type="NCBIfam" id="NF001211">
    <property type="entry name" value="PRK00179.1"/>
    <property type="match status" value="1"/>
</dbReference>
<dbReference type="InterPro" id="IPR023096">
    <property type="entry name" value="G6P_Isomerase_C"/>
</dbReference>
<dbReference type="SUPFAM" id="SSF53697">
    <property type="entry name" value="SIS domain"/>
    <property type="match status" value="1"/>
</dbReference>